<dbReference type="AlphaFoldDB" id="A0A2P8H2F1"/>
<dbReference type="InterPro" id="IPR050172">
    <property type="entry name" value="SsuD_RutA_monooxygenase"/>
</dbReference>
<dbReference type="Pfam" id="PF00296">
    <property type="entry name" value="Bac_luciferase"/>
    <property type="match status" value="1"/>
</dbReference>
<reference evidence="6 7" key="1">
    <citation type="submission" date="2018-03" db="EMBL/GenBank/DDBJ databases">
        <title>Genomic Encyclopedia of Type Strains, Phase III (KMG-III): the genomes of soil and plant-associated and newly described type strains.</title>
        <authorList>
            <person name="Whitman W."/>
        </authorList>
    </citation>
    <scope>NUCLEOTIDE SEQUENCE [LARGE SCALE GENOMIC DNA]</scope>
    <source>
        <strain evidence="6 7">CGMCC 1.12259</strain>
    </source>
</reference>
<keyword evidence="2" id="KW-0288">FMN</keyword>
<dbReference type="InterPro" id="IPR036661">
    <property type="entry name" value="Luciferase-like_sf"/>
</dbReference>
<evidence type="ECO:0000256" key="1">
    <source>
        <dbReference type="ARBA" id="ARBA00022630"/>
    </source>
</evidence>
<dbReference type="PANTHER" id="PTHR42847">
    <property type="entry name" value="ALKANESULFONATE MONOOXYGENASE"/>
    <property type="match status" value="1"/>
</dbReference>
<keyword evidence="1" id="KW-0285">Flavoprotein</keyword>
<name>A0A2P8H2F1_9BACL</name>
<evidence type="ECO:0000313" key="7">
    <source>
        <dbReference type="Proteomes" id="UP000242682"/>
    </source>
</evidence>
<dbReference type="GO" id="GO:0008726">
    <property type="term" value="F:alkanesulfonate monooxygenase activity"/>
    <property type="evidence" value="ECO:0007669"/>
    <property type="project" value="TreeGrafter"/>
</dbReference>
<dbReference type="InterPro" id="IPR011251">
    <property type="entry name" value="Luciferase-like_dom"/>
</dbReference>
<evidence type="ECO:0000256" key="3">
    <source>
        <dbReference type="ARBA" id="ARBA00023002"/>
    </source>
</evidence>
<keyword evidence="7" id="KW-1185">Reference proteome</keyword>
<keyword evidence="4 6" id="KW-0503">Monooxygenase</keyword>
<protein>
    <submittedName>
        <fullName evidence="6">FMNH2-dependent dimethyl sulfone monooxygenase</fullName>
    </submittedName>
</protein>
<evidence type="ECO:0000256" key="2">
    <source>
        <dbReference type="ARBA" id="ARBA00022643"/>
    </source>
</evidence>
<sequence>MSSCFLGNENPKSEYHFIDERKRVEMRYGFWMPIFGGWLRNVEDENMPTTFEYAKKVTQSAEKWGYDTTLIAELNLNDIKGVEADSLEAWSTAAAIAAVTEKIEIMTAIRPAFHNPAVTAKMAANIDQISNGRFTLNVVSAWWAEEARQYGGEFTEHDERYERTDEFLEVVKGMWTQNEFSFKGKYYDIQNAHLEPKPVQRPNPILYAGGESPRGKKSIVENCDAYVMHGGTVEEIEKKIQDMKDLRQAAGKEPLQSFGMAAYVVCRDTEEEVKEEYARIVDMKDASGYVGYNDFVSKSQLEQQVKLEDYSVSNRGLRPNLIGTPEQIADRILAYENAGLDLLLLQFSPQLEEMERFSKKVMPLVEEKRKALETLSK</sequence>
<feature type="domain" description="Luciferase-like" evidence="5">
    <location>
        <begin position="44"/>
        <end position="341"/>
    </location>
</feature>
<organism evidence="6 7">
    <name type="scientific">Planomicrobium soli</name>
    <dbReference type="NCBI Taxonomy" id="1176648"/>
    <lineage>
        <taxon>Bacteria</taxon>
        <taxon>Bacillati</taxon>
        <taxon>Bacillota</taxon>
        <taxon>Bacilli</taxon>
        <taxon>Bacillales</taxon>
        <taxon>Caryophanaceae</taxon>
        <taxon>Planomicrobium</taxon>
    </lineage>
</organism>
<evidence type="ECO:0000256" key="4">
    <source>
        <dbReference type="ARBA" id="ARBA00023033"/>
    </source>
</evidence>
<dbReference type="Proteomes" id="UP000242682">
    <property type="component" value="Unassembled WGS sequence"/>
</dbReference>
<dbReference type="CDD" id="cd01094">
    <property type="entry name" value="Alkanesulfonate_monoxygenase"/>
    <property type="match status" value="1"/>
</dbReference>
<accession>A0A2P8H2F1</accession>
<comment type="caution">
    <text evidence="6">The sequence shown here is derived from an EMBL/GenBank/DDBJ whole genome shotgun (WGS) entry which is preliminary data.</text>
</comment>
<keyword evidence="3" id="KW-0560">Oxidoreductase</keyword>
<evidence type="ECO:0000313" key="6">
    <source>
        <dbReference type="EMBL" id="PSL40396.1"/>
    </source>
</evidence>
<gene>
    <name evidence="6" type="ORF">B0H99_105174</name>
</gene>
<dbReference type="PANTHER" id="PTHR42847:SF4">
    <property type="entry name" value="ALKANESULFONATE MONOOXYGENASE-RELATED"/>
    <property type="match status" value="1"/>
</dbReference>
<dbReference type="EMBL" id="PYAT01000005">
    <property type="protein sequence ID" value="PSL40396.1"/>
    <property type="molecule type" value="Genomic_DNA"/>
</dbReference>
<dbReference type="GO" id="GO:0046306">
    <property type="term" value="P:alkanesulfonate catabolic process"/>
    <property type="evidence" value="ECO:0007669"/>
    <property type="project" value="TreeGrafter"/>
</dbReference>
<evidence type="ECO:0000259" key="5">
    <source>
        <dbReference type="Pfam" id="PF00296"/>
    </source>
</evidence>
<proteinExistence type="predicted"/>
<dbReference type="SUPFAM" id="SSF51679">
    <property type="entry name" value="Bacterial luciferase-like"/>
    <property type="match status" value="1"/>
</dbReference>
<dbReference type="Gene3D" id="3.20.20.30">
    <property type="entry name" value="Luciferase-like domain"/>
    <property type="match status" value="1"/>
</dbReference>